<dbReference type="RefSeq" id="WP_200817362.1">
    <property type="nucleotide sequence ID" value="NZ_FUZZ01000005.1"/>
</dbReference>
<name>A0A1T5P9C6_9BACT</name>
<gene>
    <name evidence="2" type="ORF">SAMN05660461_5241</name>
</gene>
<keyword evidence="3" id="KW-1185">Reference proteome</keyword>
<dbReference type="InterPro" id="IPR008928">
    <property type="entry name" value="6-hairpin_glycosidase_sf"/>
</dbReference>
<evidence type="ECO:0000313" key="2">
    <source>
        <dbReference type="EMBL" id="SKD09355.1"/>
    </source>
</evidence>
<feature type="signal peptide" evidence="1">
    <location>
        <begin position="1"/>
        <end position="23"/>
    </location>
</feature>
<dbReference type="SUPFAM" id="SSF48208">
    <property type="entry name" value="Six-hairpin glycosidases"/>
    <property type="match status" value="1"/>
</dbReference>
<accession>A0A1T5P9C6</accession>
<reference evidence="2 3" key="1">
    <citation type="submission" date="2017-02" db="EMBL/GenBank/DDBJ databases">
        <authorList>
            <person name="Peterson S.W."/>
        </authorList>
    </citation>
    <scope>NUCLEOTIDE SEQUENCE [LARGE SCALE GENOMIC DNA]</scope>
    <source>
        <strain evidence="2 3">DSM 18108</strain>
    </source>
</reference>
<dbReference type="EMBL" id="FUZZ01000005">
    <property type="protein sequence ID" value="SKD09355.1"/>
    <property type="molecule type" value="Genomic_DNA"/>
</dbReference>
<proteinExistence type="predicted"/>
<evidence type="ECO:0000313" key="3">
    <source>
        <dbReference type="Proteomes" id="UP000190166"/>
    </source>
</evidence>
<evidence type="ECO:0000256" key="1">
    <source>
        <dbReference type="SAM" id="SignalP"/>
    </source>
</evidence>
<dbReference type="STRING" id="393003.SAMN05660461_5241"/>
<dbReference type="GO" id="GO:0005975">
    <property type="term" value="P:carbohydrate metabolic process"/>
    <property type="evidence" value="ECO:0007669"/>
    <property type="project" value="InterPro"/>
</dbReference>
<protein>
    <recommendedName>
        <fullName evidence="4">Alpha-L-rhamnosidase six-hairpin glycosidase domain-containing protein</fullName>
    </recommendedName>
</protein>
<keyword evidence="1" id="KW-0732">Signal</keyword>
<feature type="chain" id="PRO_5013205272" description="Alpha-L-rhamnosidase six-hairpin glycosidase domain-containing protein" evidence="1">
    <location>
        <begin position="24"/>
        <end position="946"/>
    </location>
</feature>
<sequence>MRVIKRIYRNIGLLCITAATVNAQQQVAVNQRDIVINAAGRQYVFTPSFVVLYNATDPGMALKPAGIKKVEYNVLTWKVADSTKADFKQKKINASVAGDGFDDRILRSKGEYRTANIFNAGERTEIVANSIEQKKDTVFFRFPSSPKFRLSAYVIISAKPYPVLRYSFQPLQDGYYSVGYTGAPASAKDKVTAIWQPLIWQEKRIPDAAYLTPAFMATLPTTMVYDGAATIGVLAAPEYLPFQPLPVLANSQFGIALLNKQQQLQPQVYAPIPGGYGSRMNAGQTFRFGLQLVAEPLAINNTYERIAEKVFGFRDYRHNDISSLNTTLDNMVDYAMTDYAWFIDSLKGCAYSTDVPGAVKNVSSLNPLELALVRDDTAMFEKRAYPLMEFMLSREKFLFSLDSTQKIQSPSRRLKGPVAPLSELAALYELSGGTNDFYLQMMQREYNTDRVRNLDVKEKGNNWINAMHLYRATGDKKYLDAAVAKAKQYLQQRVNQPQTAFDDPFSGSFFFWPTYTNRWIELLQLYELTGDKPFLDAAVQGARNYTMFTWMCPAIPDSLITVNKGGKAPMYWYLQSKGHQPMYYPEEHAPAWRLSETGLTPESSGTATGHRAIFMANYAPWMLRLGYYAKDSFLLNVAKAAVIGRYRSFPGYHINTARTTAYEKTDFPLHKHKDQSVNSFHYNHILPMASMLLDYLVTDTYIRSKGSIHFPAAYIEGYAYLQSNMYGMQKGAFYQDKNVQLWMPARLLRISNTELNYIAARKDDKLLLAFTNQSAQPVTATVTVNPALVKLAAGSKVASYTGGEPPTGKDSTIVVTVPANGITAVAITGVVYRSNGFQQQVLSGVNNHSPDYAKLNTGNAHALLFKFGSYGRRLYIYLEDDDTKLKSVSLYYTNNTGKETKITDTIYPFEFTVPLTEQQPVEFRLSVTGIDGKAEESKTIMLGDKK</sequence>
<dbReference type="Gene3D" id="1.50.10.20">
    <property type="match status" value="1"/>
</dbReference>
<evidence type="ECO:0008006" key="4">
    <source>
        <dbReference type="Google" id="ProtNLM"/>
    </source>
</evidence>
<dbReference type="AlphaFoldDB" id="A0A1T5P9C6"/>
<organism evidence="2 3">
    <name type="scientific">Chitinophaga ginsengisegetis</name>
    <dbReference type="NCBI Taxonomy" id="393003"/>
    <lineage>
        <taxon>Bacteria</taxon>
        <taxon>Pseudomonadati</taxon>
        <taxon>Bacteroidota</taxon>
        <taxon>Chitinophagia</taxon>
        <taxon>Chitinophagales</taxon>
        <taxon>Chitinophagaceae</taxon>
        <taxon>Chitinophaga</taxon>
    </lineage>
</organism>
<dbReference type="Proteomes" id="UP000190166">
    <property type="component" value="Unassembled WGS sequence"/>
</dbReference>